<evidence type="ECO:0000313" key="3">
    <source>
        <dbReference type="Proteomes" id="UP000030693"/>
    </source>
</evidence>
<dbReference type="EMBL" id="KB932203">
    <property type="protein sequence ID" value="KCV70993.1"/>
    <property type="molecule type" value="Genomic_DNA"/>
</dbReference>
<proteinExistence type="predicted"/>
<feature type="transmembrane region" description="Helical" evidence="1">
    <location>
        <begin position="117"/>
        <end position="137"/>
    </location>
</feature>
<reference evidence="2" key="1">
    <citation type="submission" date="2013-04" db="EMBL/GenBank/DDBJ databases">
        <title>The Genome Sequence of Fonticula alba ATCC 38817.</title>
        <authorList>
            <consortium name="The Broad Institute Genomics Platform"/>
            <person name="Russ C."/>
            <person name="Cuomo C."/>
            <person name="Burger G."/>
            <person name="Gray M.W."/>
            <person name="Holland P.W.H."/>
            <person name="King N."/>
            <person name="Lang F.B.F."/>
            <person name="Roger A.J."/>
            <person name="Ruiz-Trillo I."/>
            <person name="Brown M."/>
            <person name="Walker B."/>
            <person name="Young S."/>
            <person name="Zeng Q."/>
            <person name="Gargeya S."/>
            <person name="Fitzgerald M."/>
            <person name="Haas B."/>
            <person name="Abouelleil A."/>
            <person name="Allen A.W."/>
            <person name="Alvarado L."/>
            <person name="Arachchi H.M."/>
            <person name="Berlin A.M."/>
            <person name="Chapman S.B."/>
            <person name="Gainer-Dewar J."/>
            <person name="Goldberg J."/>
            <person name="Griggs A."/>
            <person name="Gujja S."/>
            <person name="Hansen M."/>
            <person name="Howarth C."/>
            <person name="Imamovic A."/>
            <person name="Ireland A."/>
            <person name="Larimer J."/>
            <person name="McCowan C."/>
            <person name="Murphy C."/>
            <person name="Pearson M."/>
            <person name="Poon T.W."/>
            <person name="Priest M."/>
            <person name="Roberts A."/>
            <person name="Saif S."/>
            <person name="Shea T."/>
            <person name="Sisk P."/>
            <person name="Sykes S."/>
            <person name="Wortman J."/>
            <person name="Nusbaum C."/>
            <person name="Birren B."/>
        </authorList>
    </citation>
    <scope>NUCLEOTIDE SEQUENCE [LARGE SCALE GENOMIC DNA]</scope>
    <source>
        <strain evidence="2">ATCC 38817</strain>
    </source>
</reference>
<organism evidence="2">
    <name type="scientific">Fonticula alba</name>
    <name type="common">Slime mold</name>
    <dbReference type="NCBI Taxonomy" id="691883"/>
    <lineage>
        <taxon>Eukaryota</taxon>
        <taxon>Rotosphaerida</taxon>
        <taxon>Fonticulaceae</taxon>
        <taxon>Fonticula</taxon>
    </lineage>
</organism>
<dbReference type="Proteomes" id="UP000030693">
    <property type="component" value="Unassembled WGS sequence"/>
</dbReference>
<dbReference type="GeneID" id="20526664"/>
<evidence type="ECO:0000256" key="1">
    <source>
        <dbReference type="SAM" id="Phobius"/>
    </source>
</evidence>
<keyword evidence="1" id="KW-1133">Transmembrane helix</keyword>
<dbReference type="AlphaFoldDB" id="A0A058ZAP5"/>
<accession>A0A058ZAP5</accession>
<feature type="transmembrane region" description="Helical" evidence="1">
    <location>
        <begin position="152"/>
        <end position="171"/>
    </location>
</feature>
<name>A0A058ZAP5_FONAL</name>
<keyword evidence="1" id="KW-0812">Transmembrane</keyword>
<sequence length="403" mass="43676">MFRQLATRAQRGVAPLSTAWGSASAVRVAGAPLGFMQQRELSSRATTPAALTARPAPTGPGLLLSRAQLASGAGALRYYSSAPPSGDIDRSGSSDTHIFDRPLFRMGLLGNMTPRRAVNISLASTIVYLIAKGFYRITGAYLNFTVLDLGELGFYAGGIVTTAFFVGTWSLTRRWFGPVSFDPAVSHVLSQLSKDTTFNEKMQEAALLLQEARDEASIPSSHGVSISETDLELQSLWTSNPVGRMLSKLSPANIAQYLPVFNAPTMANRNTIIVPGAFQAQRITGGGAVIGNRFVIGNRPSTVLESGVGWTGNFVRIEPRSLQVVVPITLSSRLIAKRRRSQMYPVAVLSFEVVKSRRAPNLFSFRSICVDIDLTKERLIYQGPPEAVVRDRLNGKEMPGPFL</sequence>
<keyword evidence="1" id="KW-0472">Membrane</keyword>
<dbReference type="RefSeq" id="XP_009494116.1">
    <property type="nucleotide sequence ID" value="XM_009495841.1"/>
</dbReference>
<protein>
    <submittedName>
        <fullName evidence="2">Uncharacterized protein</fullName>
    </submittedName>
</protein>
<keyword evidence="3" id="KW-1185">Reference proteome</keyword>
<gene>
    <name evidence="2" type="ORF">H696_01939</name>
</gene>
<evidence type="ECO:0000313" key="2">
    <source>
        <dbReference type="EMBL" id="KCV70993.1"/>
    </source>
</evidence>